<feature type="transmembrane region" description="Helical" evidence="1">
    <location>
        <begin position="86"/>
        <end position="107"/>
    </location>
</feature>
<dbReference type="EMBL" id="JANJYJ010000006">
    <property type="protein sequence ID" value="KAK3207155.1"/>
    <property type="molecule type" value="Genomic_DNA"/>
</dbReference>
<evidence type="ECO:0000313" key="2">
    <source>
        <dbReference type="EMBL" id="KAK3207155.1"/>
    </source>
</evidence>
<name>A0AAE0AAZ3_9ROSI</name>
<evidence type="ECO:0000256" key="1">
    <source>
        <dbReference type="SAM" id="Phobius"/>
    </source>
</evidence>
<accession>A0AAE0AAZ3</accession>
<keyword evidence="1" id="KW-0812">Transmembrane</keyword>
<gene>
    <name evidence="2" type="ORF">Dsin_021201</name>
</gene>
<protein>
    <submittedName>
        <fullName evidence="2">Uncharacterized protein</fullName>
    </submittedName>
</protein>
<sequence length="126" mass="13680">MEDGSLHPSIYLKMHRQPRTFTRNFHKTQASNSIPATHAFFNGVLQSHLSPPHQGSASPTVTPMPSKSIGVPSKNGNAIDPVSGTLLLATSFMTTAPVIRVMILMLCQNEMIKSVRFVGCATKVPH</sequence>
<comment type="caution">
    <text evidence="2">The sequence shown here is derived from an EMBL/GenBank/DDBJ whole genome shotgun (WGS) entry which is preliminary data.</text>
</comment>
<evidence type="ECO:0000313" key="3">
    <source>
        <dbReference type="Proteomes" id="UP001281410"/>
    </source>
</evidence>
<reference evidence="2" key="1">
    <citation type="journal article" date="2023" name="Plant J.">
        <title>Genome sequences and population genomics provide insights into the demographic history, inbreeding, and mutation load of two 'living fossil' tree species of Dipteronia.</title>
        <authorList>
            <person name="Feng Y."/>
            <person name="Comes H.P."/>
            <person name="Chen J."/>
            <person name="Zhu S."/>
            <person name="Lu R."/>
            <person name="Zhang X."/>
            <person name="Li P."/>
            <person name="Qiu J."/>
            <person name="Olsen K.M."/>
            <person name="Qiu Y."/>
        </authorList>
    </citation>
    <scope>NUCLEOTIDE SEQUENCE</scope>
    <source>
        <strain evidence="2">NBL</strain>
    </source>
</reference>
<organism evidence="2 3">
    <name type="scientific">Dipteronia sinensis</name>
    <dbReference type="NCBI Taxonomy" id="43782"/>
    <lineage>
        <taxon>Eukaryota</taxon>
        <taxon>Viridiplantae</taxon>
        <taxon>Streptophyta</taxon>
        <taxon>Embryophyta</taxon>
        <taxon>Tracheophyta</taxon>
        <taxon>Spermatophyta</taxon>
        <taxon>Magnoliopsida</taxon>
        <taxon>eudicotyledons</taxon>
        <taxon>Gunneridae</taxon>
        <taxon>Pentapetalae</taxon>
        <taxon>rosids</taxon>
        <taxon>malvids</taxon>
        <taxon>Sapindales</taxon>
        <taxon>Sapindaceae</taxon>
        <taxon>Hippocastanoideae</taxon>
        <taxon>Acereae</taxon>
        <taxon>Dipteronia</taxon>
    </lineage>
</organism>
<keyword evidence="3" id="KW-1185">Reference proteome</keyword>
<dbReference type="Proteomes" id="UP001281410">
    <property type="component" value="Unassembled WGS sequence"/>
</dbReference>
<dbReference type="AlphaFoldDB" id="A0AAE0AAZ3"/>
<keyword evidence="1" id="KW-0472">Membrane</keyword>
<proteinExistence type="predicted"/>
<keyword evidence="1" id="KW-1133">Transmembrane helix</keyword>